<dbReference type="GO" id="GO:0046872">
    <property type="term" value="F:metal ion binding"/>
    <property type="evidence" value="ECO:0007669"/>
    <property type="project" value="UniProtKB-KW"/>
</dbReference>
<comment type="catalytic activity">
    <reaction evidence="6">
        <text>3',5'-cyclic CMP + H2O = CMP + H(+)</text>
        <dbReference type="Rhea" id="RHEA:72675"/>
        <dbReference type="ChEBI" id="CHEBI:15377"/>
        <dbReference type="ChEBI" id="CHEBI:15378"/>
        <dbReference type="ChEBI" id="CHEBI:58003"/>
        <dbReference type="ChEBI" id="CHEBI:60377"/>
    </reaction>
    <physiologicalReaction direction="left-to-right" evidence="6">
        <dbReference type="Rhea" id="RHEA:72676"/>
    </physiologicalReaction>
</comment>
<proteinExistence type="inferred from homology"/>
<dbReference type="PANTHER" id="PTHR42978">
    <property type="entry name" value="QUORUM-QUENCHING LACTONASE YTNP-RELATED-RELATED"/>
    <property type="match status" value="1"/>
</dbReference>
<comment type="function">
    <text evidence="7">Counteracts the endogenous Pycsar antiviral defense system. Phosphodiesterase that enables metal-dependent hydrolysis of host cyclic nucleotide Pycsar defense signals such as cCMP and cUMP.</text>
</comment>
<feature type="compositionally biased region" description="Basic and acidic residues" evidence="9">
    <location>
        <begin position="40"/>
        <end position="53"/>
    </location>
</feature>
<dbReference type="GO" id="GO:0016787">
    <property type="term" value="F:hydrolase activity"/>
    <property type="evidence" value="ECO:0007669"/>
    <property type="project" value="UniProtKB-KW"/>
</dbReference>
<dbReference type="EMBL" id="CP041217">
    <property type="protein sequence ID" value="QDH21004.1"/>
    <property type="molecule type" value="Genomic_DNA"/>
</dbReference>
<dbReference type="KEGG" id="saca:FFV09_09165"/>
<keyword evidence="3" id="KW-0479">Metal-binding</keyword>
<reference evidence="11 12" key="1">
    <citation type="submission" date="2019-06" db="EMBL/GenBank/DDBJ databases">
        <title>Saccharibacillus brassicae sp. nov., an endophytic bacterium isolated from Chinese cabbage seeds (Brassica pekinensis).</title>
        <authorList>
            <person name="Jiang L."/>
            <person name="Lee J."/>
            <person name="Kim S.W."/>
        </authorList>
    </citation>
    <scope>NUCLEOTIDE SEQUENCE [LARGE SCALE GENOMIC DNA]</scope>
    <source>
        <strain evidence="12">KCTC 43072 / ATSA2</strain>
    </source>
</reference>
<evidence type="ECO:0000256" key="6">
    <source>
        <dbReference type="ARBA" id="ARBA00034221"/>
    </source>
</evidence>
<dbReference type="Proteomes" id="UP000316968">
    <property type="component" value="Chromosome"/>
</dbReference>
<dbReference type="SMART" id="SM00849">
    <property type="entry name" value="Lactamase_B"/>
    <property type="match status" value="1"/>
</dbReference>
<evidence type="ECO:0000313" key="11">
    <source>
        <dbReference type="EMBL" id="QDH21004.1"/>
    </source>
</evidence>
<evidence type="ECO:0000313" key="12">
    <source>
        <dbReference type="Proteomes" id="UP000316968"/>
    </source>
</evidence>
<dbReference type="SUPFAM" id="SSF56281">
    <property type="entry name" value="Metallo-hydrolase/oxidoreductase"/>
    <property type="match status" value="1"/>
</dbReference>
<dbReference type="InterPro" id="IPR036866">
    <property type="entry name" value="RibonucZ/Hydroxyglut_hydro"/>
</dbReference>
<name>A0A4Y6UV46_SACBS</name>
<evidence type="ECO:0000256" key="1">
    <source>
        <dbReference type="ARBA" id="ARBA00001947"/>
    </source>
</evidence>
<keyword evidence="5" id="KW-0862">Zinc</keyword>
<sequence>MVDRAGRRAIALKIKLNTEANVERNSNRKANPNVNPNANRHAERTAESDEAKTGVRPTPSALDSLWELAGGPAPRVELRLFPTGSCRHPEWVTIRGGRLRSVRIPALFACIRHPRHGLILFDTGYSDRFFRETDPFPERLYRITTPVQFEAGQSAAERLRAAGMRPEAVGRIIISHFHADHVAGLRDFPQASFLYEREALDKMRGLRGIGAVKRGFLPGLLPGDFDRRARPFAPESRVDVPEGFLPGFAWRRLTDVLGDGSLLAVDLPGHAYGQIGLLLRTARGPALLCADAAWSAAAYREDRPPSALAGVIMPDRRAYADSFRALRGLHEAFPELRIVASHCPEAEAAYAIGGSPL</sequence>
<evidence type="ECO:0000256" key="5">
    <source>
        <dbReference type="ARBA" id="ARBA00022833"/>
    </source>
</evidence>
<dbReference type="OrthoDB" id="333278at2"/>
<dbReference type="Gene3D" id="3.60.15.10">
    <property type="entry name" value="Ribonuclease Z/Hydroxyacylglutathione hydrolase-like"/>
    <property type="match status" value="1"/>
</dbReference>
<organism evidence="11 12">
    <name type="scientific">Saccharibacillus brassicae</name>
    <dbReference type="NCBI Taxonomy" id="2583377"/>
    <lineage>
        <taxon>Bacteria</taxon>
        <taxon>Bacillati</taxon>
        <taxon>Bacillota</taxon>
        <taxon>Bacilli</taxon>
        <taxon>Bacillales</taxon>
        <taxon>Paenibacillaceae</taxon>
        <taxon>Saccharibacillus</taxon>
    </lineage>
</organism>
<evidence type="ECO:0000259" key="10">
    <source>
        <dbReference type="SMART" id="SM00849"/>
    </source>
</evidence>
<comment type="similarity">
    <text evidence="2">Belongs to the metallo-beta-lactamase superfamily.</text>
</comment>
<keyword evidence="12" id="KW-1185">Reference proteome</keyword>
<comment type="cofactor">
    <cofactor evidence="1">
        <name>Zn(2+)</name>
        <dbReference type="ChEBI" id="CHEBI:29105"/>
    </cofactor>
</comment>
<gene>
    <name evidence="11" type="ORF">FFV09_09165</name>
</gene>
<protein>
    <submittedName>
        <fullName evidence="11">MBL fold metallo-hydrolase</fullName>
    </submittedName>
</protein>
<dbReference type="CDD" id="cd07730">
    <property type="entry name" value="metallo-hydrolase-like_MBL-fold"/>
    <property type="match status" value="1"/>
</dbReference>
<feature type="region of interest" description="Disordered" evidence="9">
    <location>
        <begin position="22"/>
        <end position="58"/>
    </location>
</feature>
<evidence type="ECO:0000256" key="9">
    <source>
        <dbReference type="SAM" id="MobiDB-lite"/>
    </source>
</evidence>
<dbReference type="InterPro" id="IPR001279">
    <property type="entry name" value="Metallo-B-lactamas"/>
</dbReference>
<evidence type="ECO:0000256" key="4">
    <source>
        <dbReference type="ARBA" id="ARBA00022801"/>
    </source>
</evidence>
<accession>A0A4Y6UV46</accession>
<dbReference type="InterPro" id="IPR051013">
    <property type="entry name" value="MBL_superfamily_lactonases"/>
</dbReference>
<evidence type="ECO:0000256" key="8">
    <source>
        <dbReference type="ARBA" id="ARBA00048505"/>
    </source>
</evidence>
<evidence type="ECO:0000256" key="7">
    <source>
        <dbReference type="ARBA" id="ARBA00034301"/>
    </source>
</evidence>
<dbReference type="AlphaFoldDB" id="A0A4Y6UV46"/>
<evidence type="ECO:0000256" key="3">
    <source>
        <dbReference type="ARBA" id="ARBA00022723"/>
    </source>
</evidence>
<dbReference type="PANTHER" id="PTHR42978:SF2">
    <property type="entry name" value="102 KBASES UNSTABLE REGION: FROM 1 TO 119443"/>
    <property type="match status" value="1"/>
</dbReference>
<comment type="catalytic activity">
    <reaction evidence="8">
        <text>3',5'-cyclic UMP + H2O = UMP + H(+)</text>
        <dbReference type="Rhea" id="RHEA:70575"/>
        <dbReference type="ChEBI" id="CHEBI:15377"/>
        <dbReference type="ChEBI" id="CHEBI:15378"/>
        <dbReference type="ChEBI" id="CHEBI:57865"/>
        <dbReference type="ChEBI" id="CHEBI:184387"/>
    </reaction>
    <physiologicalReaction direction="left-to-right" evidence="8">
        <dbReference type="Rhea" id="RHEA:70576"/>
    </physiologicalReaction>
</comment>
<feature type="domain" description="Metallo-beta-lactamase" evidence="10">
    <location>
        <begin position="105"/>
        <end position="342"/>
    </location>
</feature>
<keyword evidence="4 11" id="KW-0378">Hydrolase</keyword>
<evidence type="ECO:0000256" key="2">
    <source>
        <dbReference type="ARBA" id="ARBA00007749"/>
    </source>
</evidence>
<feature type="compositionally biased region" description="Polar residues" evidence="9">
    <location>
        <begin position="27"/>
        <end position="38"/>
    </location>
</feature>
<dbReference type="Pfam" id="PF00753">
    <property type="entry name" value="Lactamase_B"/>
    <property type="match status" value="1"/>
</dbReference>